<reference evidence="2 3" key="1">
    <citation type="submission" date="2018-12" db="EMBL/GenBank/DDBJ databases">
        <title>Draft genome sequence of Xylaria grammica IHI A82.</title>
        <authorList>
            <person name="Buettner E."/>
            <person name="Kellner H."/>
        </authorList>
    </citation>
    <scope>NUCLEOTIDE SEQUENCE [LARGE SCALE GENOMIC DNA]</scope>
    <source>
        <strain evidence="2 3">IHI A82</strain>
    </source>
</reference>
<name>A0A439CXR5_9PEZI</name>
<sequence>MASEAKLPEVAVLKPHVQDVTSFLNLLNLLVADTSATWIKRVMEDNERMKAAIREKDEKIEVASRSFVLAISEVSRKLDIANEESKKAIAESEEAKTKAGELTTKIENAKSTITKRNQMLQDDAKKITGLEGNVKALGKEVQTRDETIKTQKEQQEASNTRIKKLEDSLTNAIGHLETTTGHLNDLQGLSWQIADEPREFVLREIDRIYEHAKRLAVNFFSEDLPEVTFSNNLIFDEIRRRVRPIPFPVSNSPAAKRARIAAFLASLGSRLVNTIFLPYYTLPDDEDYNEKYGHDAITILLSDLSQSDPKRELHLRSVLLATSPGEQKKIAHERAEIIAMELYHTMGVLLSGEQQPKFGEALRRFCREAVESWDLLRSVREKVEPFMHTEGDTEKYWLPAELDTGSQVVAAKQANGSSKPNELGSKPSLRSLKSTKKVICVWPGFSYGSEVLKQGFMLLDSQVRSADEESASPHLKRNQRAMQRAMMGSYVQNRRS</sequence>
<evidence type="ECO:0000313" key="3">
    <source>
        <dbReference type="Proteomes" id="UP000286045"/>
    </source>
</evidence>
<protein>
    <submittedName>
        <fullName evidence="2">Uncharacterized protein</fullName>
    </submittedName>
</protein>
<organism evidence="2 3">
    <name type="scientific">Xylaria grammica</name>
    <dbReference type="NCBI Taxonomy" id="363999"/>
    <lineage>
        <taxon>Eukaryota</taxon>
        <taxon>Fungi</taxon>
        <taxon>Dikarya</taxon>
        <taxon>Ascomycota</taxon>
        <taxon>Pezizomycotina</taxon>
        <taxon>Sordariomycetes</taxon>
        <taxon>Xylariomycetidae</taxon>
        <taxon>Xylariales</taxon>
        <taxon>Xylariaceae</taxon>
        <taxon>Xylaria</taxon>
    </lineage>
</organism>
<accession>A0A439CXR5</accession>
<keyword evidence="3" id="KW-1185">Reference proteome</keyword>
<gene>
    <name evidence="2" type="ORF">EKO27_g8189</name>
</gene>
<proteinExistence type="predicted"/>
<comment type="caution">
    <text evidence="2">The sequence shown here is derived from an EMBL/GenBank/DDBJ whole genome shotgun (WGS) entry which is preliminary data.</text>
</comment>
<dbReference type="EMBL" id="RYZI01000297">
    <property type="protein sequence ID" value="RWA06918.1"/>
    <property type="molecule type" value="Genomic_DNA"/>
</dbReference>
<keyword evidence="1" id="KW-0175">Coiled coil</keyword>
<evidence type="ECO:0000256" key="1">
    <source>
        <dbReference type="SAM" id="Coils"/>
    </source>
</evidence>
<feature type="coiled-coil region" evidence="1">
    <location>
        <begin position="39"/>
        <end position="112"/>
    </location>
</feature>
<dbReference type="AlphaFoldDB" id="A0A439CXR5"/>
<evidence type="ECO:0000313" key="2">
    <source>
        <dbReference type="EMBL" id="RWA06918.1"/>
    </source>
</evidence>
<dbReference type="Proteomes" id="UP000286045">
    <property type="component" value="Unassembled WGS sequence"/>
</dbReference>